<feature type="region of interest" description="Disordered" evidence="13">
    <location>
        <begin position="396"/>
        <end position="421"/>
    </location>
</feature>
<dbReference type="Pfam" id="PF00856">
    <property type="entry name" value="SET"/>
    <property type="match status" value="1"/>
</dbReference>
<dbReference type="InterPro" id="IPR046341">
    <property type="entry name" value="SET_dom_sf"/>
</dbReference>
<dbReference type="InterPro" id="IPR044426">
    <property type="entry name" value="Suv4-20_SET"/>
</dbReference>
<feature type="compositionally biased region" description="Low complexity" evidence="13">
    <location>
        <begin position="1097"/>
        <end position="1116"/>
    </location>
</feature>
<dbReference type="InterPro" id="IPR001214">
    <property type="entry name" value="SET_dom"/>
</dbReference>
<sequence length="1147" mass="127727">METKRRAEMAAQTLHVSPRCPHCFYTIYGYWLLDLESCKGVTMASQGGSRFAPSTGMTSTELCDYDDLCTALVLDPYLGFTTHKMNTRFKPMSKQEELKKIVEKFKVHRKYDTTLEALLAVDPGRTGPYNRTKHQAKLLREHTFRYLQMLDLVSGFEVLPCYRYSMEGGIGGKICSTKHWAKNDKIEMLVGCIAELTADEENQLLKTGENDFSVMYSCRKNCAQLWLGPASFINHDCRPNCKFVSTGRDTACVKALRDIQPQEEITCFYGEDFFGDGNSLCECCTCERRQMGAFKPAKPVNLSSQKGYSFRDTDDRINRQKSQPMENLPAFRGMTASSNESWDSRARNMESQSHLLTNAELKKRGITRYDAEIIIANGLPLPDPIIPTLCSDHLQHGSSKNKNSENQVLRNTPTCSGNTQCSKSLTTTGDNICSELSSENASPDENIGRLPSKSKACCRTTPCAKGSRSPVKRRSLRKRLCSSAKFEDTISPEKMQIKEERMSPSQDEVLHKLGLGTFVSSNVSPCHVESTTPRIKTELKDVPDNDSYEYSDAELRSHNLCDFLDRSPRLKRHRGSKRGKRLYSPSPKLKEESSNVDSLPPLISPEEASLSPVKTNRRYFSPLQQQQQQHSKCRLPGTAVRQSPRLHCGSQRPMHSDHHTELLSGRNRTKAAHLAQELNSLVAKASTFAQRLTNLMMESSVDVKGSSDSISGVSGDGHNCGDNTSSRGSTYSSSHSYQDPPILEPEPPIISPSGSRRSSVDSPDGFPSFFGSSAKLASLSYGSSLSPKAAAPPRRSRSVEEKLMCQDQKRGEIKQLFPSFSSSGAVDIHSPLSAMRKSRHSKHFEEDGLSKSDGYRYRKKRACSPDIYDKPPLLRRDPYDAKDDKIAVNGKIQLCCDSFSPCHCAENNNCPANDFNVACDHLSGIKARNDLHPKHSDLTKSSKEELFDCIHGSEGVYLGQSVDLCEGKNLRNNSKRRSGMRSNKRRQPRLIFRMKKDPELKKLLRAESAHSPNANLQFKWDDDSDCDVGSLSPQNNASCTAVPKDEKSEQDERAEQNITSPDQNQNHCITKCLSAQGISAEIGPASEDINSNISQDSAASTPLSPSSSNHSHTSHMLSRKRVRKVRLKMIDSSLNFDLVSPSSSPCK</sequence>
<evidence type="ECO:0000313" key="15">
    <source>
        <dbReference type="EMBL" id="GFO33847.1"/>
    </source>
</evidence>
<evidence type="ECO:0000256" key="7">
    <source>
        <dbReference type="ARBA" id="ARBA00022679"/>
    </source>
</evidence>
<feature type="compositionally biased region" description="Low complexity" evidence="13">
    <location>
        <begin position="725"/>
        <end position="741"/>
    </location>
</feature>
<comment type="subcellular location">
    <subcellularLocation>
        <location evidence="2">Chromosome</location>
    </subcellularLocation>
    <subcellularLocation>
        <location evidence="1">Nucleus</location>
    </subcellularLocation>
</comment>
<feature type="compositionally biased region" description="Low complexity" evidence="13">
    <location>
        <begin position="751"/>
        <end position="764"/>
    </location>
</feature>
<evidence type="ECO:0000256" key="3">
    <source>
        <dbReference type="ARBA" id="ARBA00012188"/>
    </source>
</evidence>
<dbReference type="CDD" id="cd19186">
    <property type="entry name" value="SET_Suv4-20"/>
    <property type="match status" value="1"/>
</dbReference>
<feature type="region of interest" description="Disordered" evidence="13">
    <location>
        <begin position="703"/>
        <end position="764"/>
    </location>
</feature>
<evidence type="ECO:0000256" key="13">
    <source>
        <dbReference type="SAM" id="MobiDB-lite"/>
    </source>
</evidence>
<feature type="compositionally biased region" description="Basic residues" evidence="13">
    <location>
        <begin position="973"/>
        <end position="988"/>
    </location>
</feature>
<keyword evidence="16" id="KW-1185">Reference proteome</keyword>
<feature type="compositionally biased region" description="Basic residues" evidence="13">
    <location>
        <begin position="571"/>
        <end position="581"/>
    </location>
</feature>
<feature type="region of interest" description="Disordered" evidence="13">
    <location>
        <begin position="571"/>
        <end position="611"/>
    </location>
</feature>
<evidence type="ECO:0000256" key="1">
    <source>
        <dbReference type="ARBA" id="ARBA00004123"/>
    </source>
</evidence>
<dbReference type="SUPFAM" id="SSF82199">
    <property type="entry name" value="SET domain"/>
    <property type="match status" value="1"/>
</dbReference>
<evidence type="ECO:0000256" key="6">
    <source>
        <dbReference type="ARBA" id="ARBA00022603"/>
    </source>
</evidence>
<dbReference type="Gene3D" id="1.10.10.1700">
    <property type="entry name" value="Histone-lysine N-methyltransferase"/>
    <property type="match status" value="1"/>
</dbReference>
<keyword evidence="12" id="KW-0539">Nucleus</keyword>
<feature type="region of interest" description="Disordered" evidence="13">
    <location>
        <begin position="647"/>
        <end position="667"/>
    </location>
</feature>
<dbReference type="GO" id="GO:0005634">
    <property type="term" value="C:nucleus"/>
    <property type="evidence" value="ECO:0007669"/>
    <property type="project" value="UniProtKB-SubCell"/>
</dbReference>
<dbReference type="FunFam" id="1.10.10.1700:FF:000001">
    <property type="entry name" value="Histone-lysine N-methyltransferase"/>
    <property type="match status" value="1"/>
</dbReference>
<name>A0AAV4CPP2_9GAST</name>
<dbReference type="GO" id="GO:0140941">
    <property type="term" value="F:histone H4K20me methyltransferase activity"/>
    <property type="evidence" value="ECO:0007669"/>
    <property type="project" value="UniProtKB-EC"/>
</dbReference>
<evidence type="ECO:0000259" key="14">
    <source>
        <dbReference type="PROSITE" id="PS50280"/>
    </source>
</evidence>
<dbReference type="PROSITE" id="PS51570">
    <property type="entry name" value="SAM_MT43_SUVAR420_2"/>
    <property type="match status" value="1"/>
</dbReference>
<feature type="region of interest" description="Disordered" evidence="13">
    <location>
        <begin position="782"/>
        <end position="804"/>
    </location>
</feature>
<keyword evidence="5" id="KW-0678">Repressor</keyword>
<dbReference type="GO" id="GO:0032259">
    <property type="term" value="P:methylation"/>
    <property type="evidence" value="ECO:0007669"/>
    <property type="project" value="UniProtKB-KW"/>
</dbReference>
<dbReference type="FunFam" id="2.170.270.10:FF:000006">
    <property type="entry name" value="Histone-lysine N-methyltransferase"/>
    <property type="match status" value="1"/>
</dbReference>
<keyword evidence="9" id="KW-0156">Chromatin regulator</keyword>
<keyword evidence="6" id="KW-0489">Methyltransferase</keyword>
<gene>
    <name evidence="15" type="ORF">PoB_006035200</name>
</gene>
<dbReference type="GO" id="GO:0005694">
    <property type="term" value="C:chromosome"/>
    <property type="evidence" value="ECO:0007669"/>
    <property type="project" value="UniProtKB-SubCell"/>
</dbReference>
<dbReference type="InterPro" id="IPR025790">
    <property type="entry name" value="Suv4-20_animal"/>
</dbReference>
<evidence type="ECO:0000256" key="4">
    <source>
        <dbReference type="ARBA" id="ARBA00022454"/>
    </source>
</evidence>
<reference evidence="15 16" key="1">
    <citation type="journal article" date="2021" name="Elife">
        <title>Chloroplast acquisition without the gene transfer in kleptoplastic sea slugs, Plakobranchus ocellatus.</title>
        <authorList>
            <person name="Maeda T."/>
            <person name="Takahashi S."/>
            <person name="Yoshida T."/>
            <person name="Shimamura S."/>
            <person name="Takaki Y."/>
            <person name="Nagai Y."/>
            <person name="Toyoda A."/>
            <person name="Suzuki Y."/>
            <person name="Arimoto A."/>
            <person name="Ishii H."/>
            <person name="Satoh N."/>
            <person name="Nishiyama T."/>
            <person name="Hasebe M."/>
            <person name="Maruyama T."/>
            <person name="Minagawa J."/>
            <person name="Obokata J."/>
            <person name="Shigenobu S."/>
        </authorList>
    </citation>
    <scope>NUCLEOTIDE SEQUENCE [LARGE SCALE GENOMIC DNA]</scope>
</reference>
<feature type="region of interest" description="Disordered" evidence="13">
    <location>
        <begin position="969"/>
        <end position="988"/>
    </location>
</feature>
<dbReference type="InterPro" id="IPR041938">
    <property type="entry name" value="Hist-Lys_N-MTase_N"/>
</dbReference>
<keyword evidence="7" id="KW-0808">Transferase</keyword>
<proteinExistence type="predicted"/>
<dbReference type="PANTHER" id="PTHR12977">
    <property type="entry name" value="SUPPRESSOR OF VARIEGATION 4-20-RELATED"/>
    <property type="match status" value="1"/>
</dbReference>
<evidence type="ECO:0000256" key="10">
    <source>
        <dbReference type="ARBA" id="ARBA00023015"/>
    </source>
</evidence>
<dbReference type="PANTHER" id="PTHR12977:SF4">
    <property type="entry name" value="HISTONE-LYSINE N-METHYLTRANSFERASE KMT5B"/>
    <property type="match status" value="1"/>
</dbReference>
<evidence type="ECO:0000256" key="8">
    <source>
        <dbReference type="ARBA" id="ARBA00022691"/>
    </source>
</evidence>
<feature type="region of interest" description="Disordered" evidence="13">
    <location>
        <begin position="1086"/>
        <end position="1121"/>
    </location>
</feature>
<dbReference type="EMBL" id="BLXT01006838">
    <property type="protein sequence ID" value="GFO33847.1"/>
    <property type="molecule type" value="Genomic_DNA"/>
</dbReference>
<evidence type="ECO:0000256" key="2">
    <source>
        <dbReference type="ARBA" id="ARBA00004286"/>
    </source>
</evidence>
<organism evidence="15 16">
    <name type="scientific">Plakobranchus ocellatus</name>
    <dbReference type="NCBI Taxonomy" id="259542"/>
    <lineage>
        <taxon>Eukaryota</taxon>
        <taxon>Metazoa</taxon>
        <taxon>Spiralia</taxon>
        <taxon>Lophotrochozoa</taxon>
        <taxon>Mollusca</taxon>
        <taxon>Gastropoda</taxon>
        <taxon>Heterobranchia</taxon>
        <taxon>Euthyneura</taxon>
        <taxon>Panpulmonata</taxon>
        <taxon>Sacoglossa</taxon>
        <taxon>Placobranchoidea</taxon>
        <taxon>Plakobranchidae</taxon>
        <taxon>Plakobranchus</taxon>
    </lineage>
</organism>
<feature type="region of interest" description="Disordered" evidence="13">
    <location>
        <begin position="1031"/>
        <end position="1065"/>
    </location>
</feature>
<dbReference type="EC" id="2.1.1.362" evidence="3"/>
<dbReference type="Proteomes" id="UP000735302">
    <property type="component" value="Unassembled WGS sequence"/>
</dbReference>
<accession>A0AAV4CPP2</accession>
<evidence type="ECO:0000313" key="16">
    <source>
        <dbReference type="Proteomes" id="UP000735302"/>
    </source>
</evidence>
<evidence type="ECO:0000256" key="9">
    <source>
        <dbReference type="ARBA" id="ARBA00022853"/>
    </source>
</evidence>
<keyword evidence="10" id="KW-0805">Transcription regulation</keyword>
<dbReference type="AlphaFoldDB" id="A0AAV4CPP2"/>
<evidence type="ECO:0000256" key="12">
    <source>
        <dbReference type="ARBA" id="ARBA00023242"/>
    </source>
</evidence>
<dbReference type="Gene3D" id="2.170.270.10">
    <property type="entry name" value="SET domain"/>
    <property type="match status" value="1"/>
</dbReference>
<dbReference type="SMART" id="SM00317">
    <property type="entry name" value="SET"/>
    <property type="match status" value="1"/>
</dbReference>
<keyword evidence="11" id="KW-0804">Transcription</keyword>
<evidence type="ECO:0000256" key="11">
    <source>
        <dbReference type="ARBA" id="ARBA00023163"/>
    </source>
</evidence>
<protein>
    <recommendedName>
        <fullName evidence="3">[histone H4]-N-methyl-L-lysine(20) N-methyltransferase</fullName>
        <ecNumber evidence="3">2.1.1.362</ecNumber>
    </recommendedName>
</protein>
<evidence type="ECO:0000256" key="5">
    <source>
        <dbReference type="ARBA" id="ARBA00022491"/>
    </source>
</evidence>
<feature type="domain" description="SET" evidence="14">
    <location>
        <begin position="154"/>
        <end position="270"/>
    </location>
</feature>
<keyword evidence="4" id="KW-0158">Chromosome</keyword>
<feature type="compositionally biased region" description="Basic and acidic residues" evidence="13">
    <location>
        <begin position="1043"/>
        <end position="1055"/>
    </location>
</feature>
<dbReference type="PROSITE" id="PS50280">
    <property type="entry name" value="SET"/>
    <property type="match status" value="1"/>
</dbReference>
<feature type="compositionally biased region" description="Low complexity" evidence="13">
    <location>
        <begin position="703"/>
        <end position="717"/>
    </location>
</feature>
<dbReference type="InterPro" id="IPR039977">
    <property type="entry name" value="Suv4-20/Set9"/>
</dbReference>
<comment type="caution">
    <text evidence="15">The sequence shown here is derived from an EMBL/GenBank/DDBJ whole genome shotgun (WGS) entry which is preliminary data.</text>
</comment>
<feature type="compositionally biased region" description="Polar residues" evidence="13">
    <location>
        <begin position="1056"/>
        <end position="1065"/>
    </location>
</feature>
<keyword evidence="8" id="KW-0949">S-adenosyl-L-methionine</keyword>